<name>A0AAV6UUY4_9ARAC</name>
<comment type="caution">
    <text evidence="1">The sequence shown here is derived from an EMBL/GenBank/DDBJ whole genome shotgun (WGS) entry which is preliminary data.</text>
</comment>
<dbReference type="EMBL" id="JAFNEN010000243">
    <property type="protein sequence ID" value="KAG8188295.1"/>
    <property type="molecule type" value="Genomic_DNA"/>
</dbReference>
<dbReference type="Proteomes" id="UP000827092">
    <property type="component" value="Unassembled WGS sequence"/>
</dbReference>
<reference evidence="1 2" key="1">
    <citation type="journal article" date="2022" name="Nat. Ecol. Evol.">
        <title>A masculinizing supergene underlies an exaggerated male reproductive morph in a spider.</title>
        <authorList>
            <person name="Hendrickx F."/>
            <person name="De Corte Z."/>
            <person name="Sonet G."/>
            <person name="Van Belleghem S.M."/>
            <person name="Kostlbacher S."/>
            <person name="Vangestel C."/>
        </authorList>
    </citation>
    <scope>NUCLEOTIDE SEQUENCE [LARGE SCALE GENOMIC DNA]</scope>
    <source>
        <strain evidence="1">W744_W776</strain>
    </source>
</reference>
<evidence type="ECO:0000313" key="2">
    <source>
        <dbReference type="Proteomes" id="UP000827092"/>
    </source>
</evidence>
<dbReference type="AlphaFoldDB" id="A0AAV6UUY4"/>
<proteinExistence type="predicted"/>
<protein>
    <submittedName>
        <fullName evidence="1">Uncharacterized protein</fullName>
    </submittedName>
</protein>
<keyword evidence="2" id="KW-1185">Reference proteome</keyword>
<evidence type="ECO:0000313" key="1">
    <source>
        <dbReference type="EMBL" id="KAG8188295.1"/>
    </source>
</evidence>
<gene>
    <name evidence="1" type="ORF">JTE90_016529</name>
</gene>
<organism evidence="1 2">
    <name type="scientific">Oedothorax gibbosus</name>
    <dbReference type="NCBI Taxonomy" id="931172"/>
    <lineage>
        <taxon>Eukaryota</taxon>
        <taxon>Metazoa</taxon>
        <taxon>Ecdysozoa</taxon>
        <taxon>Arthropoda</taxon>
        <taxon>Chelicerata</taxon>
        <taxon>Arachnida</taxon>
        <taxon>Araneae</taxon>
        <taxon>Araneomorphae</taxon>
        <taxon>Entelegynae</taxon>
        <taxon>Araneoidea</taxon>
        <taxon>Linyphiidae</taxon>
        <taxon>Erigoninae</taxon>
        <taxon>Oedothorax</taxon>
    </lineage>
</organism>
<sequence>MHTSWNIAPKKRPYRNNSSTISAILVKLNMKALIMTKSQTSGIISSFRQKTEKNPLKFKVLSYATSNTSITNHGYHRIF</sequence>
<accession>A0AAV6UUY4</accession>